<feature type="region of interest" description="Disordered" evidence="6">
    <location>
        <begin position="83"/>
        <end position="103"/>
    </location>
</feature>
<dbReference type="Gene3D" id="3.30.200.20">
    <property type="entry name" value="Phosphorylase Kinase, domain 1"/>
    <property type="match status" value="1"/>
</dbReference>
<dbReference type="EMBL" id="JAHRIQ010012644">
    <property type="protein sequence ID" value="MEQ2225006.1"/>
    <property type="molecule type" value="Genomic_DNA"/>
</dbReference>
<evidence type="ECO:0000256" key="4">
    <source>
        <dbReference type="ARBA" id="ARBA00022777"/>
    </source>
</evidence>
<evidence type="ECO:0000256" key="3">
    <source>
        <dbReference type="ARBA" id="ARBA00022741"/>
    </source>
</evidence>
<keyword evidence="2" id="KW-0808">Transferase</keyword>
<keyword evidence="5" id="KW-0067">ATP-binding</keyword>
<comment type="caution">
    <text evidence="8">The sequence shown here is derived from an EMBL/GenBank/DDBJ whole genome shotgun (WGS) entry which is preliminary data.</text>
</comment>
<feature type="compositionally biased region" description="Basic and acidic residues" evidence="6">
    <location>
        <begin position="84"/>
        <end position="97"/>
    </location>
</feature>
<gene>
    <name evidence="8" type="ORF">ILYODFUR_013165</name>
</gene>
<accession>A0ABV0SYT3</accession>
<evidence type="ECO:0000256" key="5">
    <source>
        <dbReference type="ARBA" id="ARBA00022840"/>
    </source>
</evidence>
<feature type="domain" description="AGC-kinase C-terminal" evidence="7">
    <location>
        <begin position="85"/>
        <end position="130"/>
    </location>
</feature>
<keyword evidence="9" id="KW-1185">Reference proteome</keyword>
<dbReference type="Pfam" id="PF00433">
    <property type="entry name" value="Pkinase_C"/>
    <property type="match status" value="1"/>
</dbReference>
<organism evidence="8 9">
    <name type="scientific">Ilyodon furcidens</name>
    <name type="common">goldbreast splitfin</name>
    <dbReference type="NCBI Taxonomy" id="33524"/>
    <lineage>
        <taxon>Eukaryota</taxon>
        <taxon>Metazoa</taxon>
        <taxon>Chordata</taxon>
        <taxon>Craniata</taxon>
        <taxon>Vertebrata</taxon>
        <taxon>Euteleostomi</taxon>
        <taxon>Actinopterygii</taxon>
        <taxon>Neopterygii</taxon>
        <taxon>Teleostei</taxon>
        <taxon>Neoteleostei</taxon>
        <taxon>Acanthomorphata</taxon>
        <taxon>Ovalentaria</taxon>
        <taxon>Atherinomorphae</taxon>
        <taxon>Cyprinodontiformes</taxon>
        <taxon>Goodeidae</taxon>
        <taxon>Ilyodon</taxon>
    </lineage>
</organism>
<evidence type="ECO:0000256" key="6">
    <source>
        <dbReference type="SAM" id="MobiDB-lite"/>
    </source>
</evidence>
<evidence type="ECO:0000256" key="2">
    <source>
        <dbReference type="ARBA" id="ARBA00022679"/>
    </source>
</evidence>
<sequence length="130" mass="14806">MYKAIFLDMPWVKHRHSVFTIDTATSKASSLPIEVYNHTVVLSGSVSSRGPGKSVTKVQRLCGSWFWRWVMSGKKTSLKTAALENRRPKQALEKKEMTPPFKPQISDEYGLDNFDTQFTNEPVQLTPDDE</sequence>
<dbReference type="InterPro" id="IPR000961">
    <property type="entry name" value="AGC-kinase_C"/>
</dbReference>
<proteinExistence type="predicted"/>
<dbReference type="InterPro" id="IPR017892">
    <property type="entry name" value="Pkinase_C"/>
</dbReference>
<keyword evidence="3" id="KW-0547">Nucleotide-binding</keyword>
<dbReference type="Proteomes" id="UP001482620">
    <property type="component" value="Unassembled WGS sequence"/>
</dbReference>
<reference evidence="8 9" key="1">
    <citation type="submission" date="2021-06" db="EMBL/GenBank/DDBJ databases">
        <authorList>
            <person name="Palmer J.M."/>
        </authorList>
    </citation>
    <scope>NUCLEOTIDE SEQUENCE [LARGE SCALE GENOMIC DNA]</scope>
    <source>
        <strain evidence="9">if_2019</strain>
        <tissue evidence="8">Muscle</tissue>
    </source>
</reference>
<evidence type="ECO:0000256" key="1">
    <source>
        <dbReference type="ARBA" id="ARBA00022527"/>
    </source>
</evidence>
<name>A0ABV0SYT3_9TELE</name>
<evidence type="ECO:0000259" key="7">
    <source>
        <dbReference type="PROSITE" id="PS51285"/>
    </source>
</evidence>
<protein>
    <recommendedName>
        <fullName evidence="7">AGC-kinase C-terminal domain-containing protein</fullName>
    </recommendedName>
</protein>
<dbReference type="Gene3D" id="1.10.510.10">
    <property type="entry name" value="Transferase(Phosphotransferase) domain 1"/>
    <property type="match status" value="1"/>
</dbReference>
<keyword evidence="4" id="KW-0418">Kinase</keyword>
<keyword evidence="1" id="KW-0723">Serine/threonine-protein kinase</keyword>
<evidence type="ECO:0000313" key="9">
    <source>
        <dbReference type="Proteomes" id="UP001482620"/>
    </source>
</evidence>
<dbReference type="PROSITE" id="PS51285">
    <property type="entry name" value="AGC_KINASE_CTER"/>
    <property type="match status" value="1"/>
</dbReference>
<evidence type="ECO:0000313" key="8">
    <source>
        <dbReference type="EMBL" id="MEQ2225006.1"/>
    </source>
</evidence>